<evidence type="ECO:0000313" key="2">
    <source>
        <dbReference type="Proteomes" id="UP000198724"/>
    </source>
</evidence>
<accession>A0A1I2Y836</accession>
<dbReference type="OrthoDB" id="7391735at2"/>
<reference evidence="2" key="1">
    <citation type="submission" date="2016-10" db="EMBL/GenBank/DDBJ databases">
        <authorList>
            <person name="Varghese N."/>
            <person name="Submissions S."/>
        </authorList>
    </citation>
    <scope>NUCLEOTIDE SEQUENCE [LARGE SCALE GENOMIC DNA]</scope>
    <source>
        <strain evidence="2">LP51</strain>
    </source>
</reference>
<organism evidence="1 2">
    <name type="scientific">Pontibacter chinhatensis</name>
    <dbReference type="NCBI Taxonomy" id="1436961"/>
    <lineage>
        <taxon>Bacteria</taxon>
        <taxon>Pseudomonadati</taxon>
        <taxon>Bacteroidota</taxon>
        <taxon>Cytophagia</taxon>
        <taxon>Cytophagales</taxon>
        <taxon>Hymenobacteraceae</taxon>
        <taxon>Pontibacter</taxon>
    </lineage>
</organism>
<name>A0A1I2Y836_9BACT</name>
<gene>
    <name evidence="1" type="ORF">SAMN05421739_107108</name>
</gene>
<dbReference type="STRING" id="1436961.SAMN05421739_107108"/>
<dbReference type="AlphaFoldDB" id="A0A1I2Y836"/>
<dbReference type="RefSeq" id="WP_139217849.1">
    <property type="nucleotide sequence ID" value="NZ_FOOT01000007.1"/>
</dbReference>
<sequence>MGDSTNICLACGCCCDGTMIGFVQLDPEELPVLRDLVDVENGNGEGFLLHPCQKYCDGCTIYSRRPKQCALFKCELLKSVEQKELDFDLAVQIVDELKQRRIAIEEKLALLQIELPYQSFYFKMVGLKNLFQKSEPASLTQNHIDLKSDLEQLDSLLSERFGVPIL</sequence>
<keyword evidence="2" id="KW-1185">Reference proteome</keyword>
<evidence type="ECO:0000313" key="1">
    <source>
        <dbReference type="EMBL" id="SFH21537.1"/>
    </source>
</evidence>
<dbReference type="Proteomes" id="UP000198724">
    <property type="component" value="Unassembled WGS sequence"/>
</dbReference>
<dbReference type="EMBL" id="FOOT01000007">
    <property type="protein sequence ID" value="SFH21537.1"/>
    <property type="molecule type" value="Genomic_DNA"/>
</dbReference>
<protein>
    <submittedName>
        <fullName evidence="1">Uncharacterized protein</fullName>
    </submittedName>
</protein>
<proteinExistence type="predicted"/>